<comment type="caution">
    <text evidence="5">The sequence shown here is derived from an EMBL/GenBank/DDBJ whole genome shotgun (WGS) entry which is preliminary data.</text>
</comment>
<keyword evidence="3" id="KW-0804">Transcription</keyword>
<evidence type="ECO:0000256" key="2">
    <source>
        <dbReference type="ARBA" id="ARBA00023125"/>
    </source>
</evidence>
<dbReference type="InterPro" id="IPR009057">
    <property type="entry name" value="Homeodomain-like_sf"/>
</dbReference>
<dbReference type="AlphaFoldDB" id="F3PVL6"/>
<proteinExistence type="predicted"/>
<reference evidence="5 6" key="1">
    <citation type="submission" date="2011-02" db="EMBL/GenBank/DDBJ databases">
        <authorList>
            <person name="Weinstock G."/>
            <person name="Sodergren E."/>
            <person name="Clifton S."/>
            <person name="Fulton L."/>
            <person name="Fulton B."/>
            <person name="Courtney L."/>
            <person name="Fronick C."/>
            <person name="Harrison M."/>
            <person name="Strong C."/>
            <person name="Farmer C."/>
            <person name="Delahaunty K."/>
            <person name="Markovic C."/>
            <person name="Hall O."/>
            <person name="Minx P."/>
            <person name="Tomlinson C."/>
            <person name="Mitreva M."/>
            <person name="Hou S."/>
            <person name="Chen J."/>
            <person name="Wollam A."/>
            <person name="Pepin K.H."/>
            <person name="Johnson M."/>
            <person name="Bhonagiri V."/>
            <person name="Zhang X."/>
            <person name="Suruliraj S."/>
            <person name="Warren W."/>
            <person name="Chinwalla A."/>
            <person name="Mardis E.R."/>
            <person name="Wilson R.K."/>
        </authorList>
    </citation>
    <scope>NUCLEOTIDE SEQUENCE [LARGE SCALE GENOMIC DNA]</scope>
    <source>
        <strain evidence="5 6">YIT 12057</strain>
    </source>
</reference>
<dbReference type="EMBL" id="AFBN01000078">
    <property type="protein sequence ID" value="EGF54114.1"/>
    <property type="molecule type" value="Genomic_DNA"/>
</dbReference>
<accession>F3PVL6</accession>
<keyword evidence="6" id="KW-1185">Reference proteome</keyword>
<dbReference type="GO" id="GO:0003700">
    <property type="term" value="F:DNA-binding transcription factor activity"/>
    <property type="evidence" value="ECO:0007669"/>
    <property type="project" value="InterPro"/>
</dbReference>
<dbReference type="InterPro" id="IPR018060">
    <property type="entry name" value="HTH_AraC"/>
</dbReference>
<keyword evidence="1" id="KW-0805">Transcription regulation</keyword>
<name>F3PVL6_9BACE</name>
<evidence type="ECO:0000313" key="5">
    <source>
        <dbReference type="EMBL" id="EGF54114.1"/>
    </source>
</evidence>
<dbReference type="PROSITE" id="PS01124">
    <property type="entry name" value="HTH_ARAC_FAMILY_2"/>
    <property type="match status" value="1"/>
</dbReference>
<evidence type="ECO:0000313" key="6">
    <source>
        <dbReference type="Proteomes" id="UP000003416"/>
    </source>
</evidence>
<evidence type="ECO:0000256" key="3">
    <source>
        <dbReference type="ARBA" id="ARBA00023163"/>
    </source>
</evidence>
<dbReference type="PANTHER" id="PTHR43280">
    <property type="entry name" value="ARAC-FAMILY TRANSCRIPTIONAL REGULATOR"/>
    <property type="match status" value="1"/>
</dbReference>
<dbReference type="eggNOG" id="COG2207">
    <property type="taxonomic scope" value="Bacteria"/>
</dbReference>
<evidence type="ECO:0000256" key="1">
    <source>
        <dbReference type="ARBA" id="ARBA00023015"/>
    </source>
</evidence>
<organism evidence="5 6">
    <name type="scientific">Bacteroides fluxus YIT 12057</name>
    <dbReference type="NCBI Taxonomy" id="763034"/>
    <lineage>
        <taxon>Bacteria</taxon>
        <taxon>Pseudomonadati</taxon>
        <taxon>Bacteroidota</taxon>
        <taxon>Bacteroidia</taxon>
        <taxon>Bacteroidales</taxon>
        <taxon>Bacteroidaceae</taxon>
        <taxon>Bacteroides</taxon>
    </lineage>
</organism>
<feature type="domain" description="HTH araC/xylS-type" evidence="4">
    <location>
        <begin position="191"/>
        <end position="289"/>
    </location>
</feature>
<dbReference type="GO" id="GO:0043565">
    <property type="term" value="F:sequence-specific DNA binding"/>
    <property type="evidence" value="ECO:0007669"/>
    <property type="project" value="InterPro"/>
</dbReference>
<sequence length="289" mass="33717">MMNTLQERLYRLDHALQNKENICSSEGMLHTFPASLKRPFLINGAGLVICRRGSFMFSLNQKNYSAQAGETLFIPEDSVFQVLQESDEVELFILVYQIDPIRDIIGNSVASMYLYSQLRTEPCYVWNTGDEEEVLKYMSLLDSTLEMEDNTFNRYEQKLLLLGLTYRICSIYNRKLMNLKTSVGHKHDIFIRLIQLIDKYYIEQRGVEFYADKLCLSPKYLSALSKSVCGYTVQELIFKSIVRKSISLLKNTQKSIQEISDYFNFPNPSYFGTFFKKQTGLSPQQYRKR</sequence>
<gene>
    <name evidence="5" type="ORF">HMPREF9446_02794</name>
</gene>
<dbReference type="STRING" id="763034.HMPREF9446_02794"/>
<dbReference type="SUPFAM" id="SSF46689">
    <property type="entry name" value="Homeodomain-like"/>
    <property type="match status" value="1"/>
</dbReference>
<dbReference type="HOGENOM" id="CLU_000445_88_2_10"/>
<dbReference type="SMART" id="SM00342">
    <property type="entry name" value="HTH_ARAC"/>
    <property type="match status" value="1"/>
</dbReference>
<evidence type="ECO:0000259" key="4">
    <source>
        <dbReference type="PROSITE" id="PS01124"/>
    </source>
</evidence>
<dbReference type="Proteomes" id="UP000003416">
    <property type="component" value="Unassembled WGS sequence"/>
</dbReference>
<dbReference type="PANTHER" id="PTHR43280:SF32">
    <property type="entry name" value="TRANSCRIPTIONAL REGULATORY PROTEIN"/>
    <property type="match status" value="1"/>
</dbReference>
<keyword evidence="2" id="KW-0238">DNA-binding</keyword>
<dbReference type="Pfam" id="PF12833">
    <property type="entry name" value="HTH_18"/>
    <property type="match status" value="1"/>
</dbReference>
<dbReference type="Gene3D" id="1.10.10.60">
    <property type="entry name" value="Homeodomain-like"/>
    <property type="match status" value="1"/>
</dbReference>
<protein>
    <submittedName>
        <fullName evidence="5">Transcriptional regulator, AraC family</fullName>
    </submittedName>
</protein>